<sequence>MNSFWDFLIWLFWFYVLIACIWIFITVIIDIFRDHTLNGWAKALWVIFLVFLPFLAAFIYLIARGKSMAERRMEETQQMQAQNAEYIRNVAGTGGTSSASEIETAKRLLDSGAITAAEYEQLKAKAIAG</sequence>
<proteinExistence type="predicted"/>
<dbReference type="EMBL" id="JBHMBL010000001">
    <property type="protein sequence ID" value="MFB9641942.1"/>
    <property type="molecule type" value="Genomic_DNA"/>
</dbReference>
<gene>
    <name evidence="3" type="ORF">ACFFQV_06525</name>
</gene>
<organism evidence="3 4">
    <name type="scientific">Agromyces lapidis</name>
    <dbReference type="NCBI Taxonomy" id="279574"/>
    <lineage>
        <taxon>Bacteria</taxon>
        <taxon>Bacillati</taxon>
        <taxon>Actinomycetota</taxon>
        <taxon>Actinomycetes</taxon>
        <taxon>Micrococcales</taxon>
        <taxon>Microbacteriaceae</taxon>
        <taxon>Agromyces</taxon>
    </lineage>
</organism>
<evidence type="ECO:0000313" key="4">
    <source>
        <dbReference type="Proteomes" id="UP001589667"/>
    </source>
</evidence>
<keyword evidence="1" id="KW-0812">Transmembrane</keyword>
<evidence type="ECO:0000259" key="2">
    <source>
        <dbReference type="Pfam" id="PF09851"/>
    </source>
</evidence>
<dbReference type="InterPro" id="IPR018649">
    <property type="entry name" value="SHOCT"/>
</dbReference>
<dbReference type="Proteomes" id="UP001589667">
    <property type="component" value="Unassembled WGS sequence"/>
</dbReference>
<dbReference type="Pfam" id="PF09851">
    <property type="entry name" value="SHOCT"/>
    <property type="match status" value="1"/>
</dbReference>
<comment type="caution">
    <text evidence="3">The sequence shown here is derived from an EMBL/GenBank/DDBJ whole genome shotgun (WGS) entry which is preliminary data.</text>
</comment>
<feature type="transmembrane region" description="Helical" evidence="1">
    <location>
        <begin position="7"/>
        <end position="32"/>
    </location>
</feature>
<dbReference type="RefSeq" id="WP_157424704.1">
    <property type="nucleotide sequence ID" value="NZ_BAAANI010000007.1"/>
</dbReference>
<evidence type="ECO:0000313" key="3">
    <source>
        <dbReference type="EMBL" id="MFB9641942.1"/>
    </source>
</evidence>
<keyword evidence="4" id="KW-1185">Reference proteome</keyword>
<keyword evidence="1" id="KW-0472">Membrane</keyword>
<protein>
    <submittedName>
        <fullName evidence="3">SHOCT domain-containing protein</fullName>
    </submittedName>
</protein>
<reference evidence="3 4" key="1">
    <citation type="submission" date="2024-09" db="EMBL/GenBank/DDBJ databases">
        <authorList>
            <person name="Sun Q."/>
            <person name="Mori K."/>
        </authorList>
    </citation>
    <scope>NUCLEOTIDE SEQUENCE [LARGE SCALE GENOMIC DNA]</scope>
    <source>
        <strain evidence="3 4">JCM 14321</strain>
    </source>
</reference>
<name>A0ABV5SP41_9MICO</name>
<accession>A0ABV5SP41</accession>
<feature type="domain" description="SHOCT" evidence="2">
    <location>
        <begin position="101"/>
        <end position="125"/>
    </location>
</feature>
<evidence type="ECO:0000256" key="1">
    <source>
        <dbReference type="SAM" id="Phobius"/>
    </source>
</evidence>
<feature type="transmembrane region" description="Helical" evidence="1">
    <location>
        <begin position="44"/>
        <end position="63"/>
    </location>
</feature>
<keyword evidence="1" id="KW-1133">Transmembrane helix</keyword>